<dbReference type="PANTHER" id="PTHR43968">
    <property type="match status" value="1"/>
</dbReference>
<dbReference type="InterPro" id="IPR036249">
    <property type="entry name" value="Thioredoxin-like_sf"/>
</dbReference>
<dbReference type="InterPro" id="IPR010987">
    <property type="entry name" value="Glutathione-S-Trfase_C-like"/>
</dbReference>
<dbReference type="Pfam" id="PF13410">
    <property type="entry name" value="GST_C_2"/>
    <property type="match status" value="1"/>
</dbReference>
<dbReference type="PROSITE" id="PS50405">
    <property type="entry name" value="GST_CTER"/>
    <property type="match status" value="1"/>
</dbReference>
<sequence>MATTIFPHATGAALATAEAHKDPQDLIFYSGWFCPYNQRVWVTLEEKGIPYQYQEVNPYKKEQRFLDVNPKGLVPTVEVDGKALYESLVLCEFLEDAYPDRKPSMFPGDAYTKGHVRLWVDFVQKSFVPTYVRLLQAKEQDKQEPARKEMIEALRTFTAEIKGPYFLGEEFSLVDVAIAPWIQRDDVMIEHRGYTREAVSAEWKRYADHVVQRESVVKTKSDKEKYDPLYARFL</sequence>
<dbReference type="InterPro" id="IPR036282">
    <property type="entry name" value="Glutathione-S-Trfase_C_sf"/>
</dbReference>
<dbReference type="SFLD" id="SFLDS00019">
    <property type="entry name" value="Glutathione_Transferase_(cytos"/>
    <property type="match status" value="1"/>
</dbReference>
<evidence type="ECO:0000313" key="3">
    <source>
        <dbReference type="EMBL" id="KAJ7099522.1"/>
    </source>
</evidence>
<dbReference type="Proteomes" id="UP001222325">
    <property type="component" value="Unassembled WGS sequence"/>
</dbReference>
<proteinExistence type="predicted"/>
<dbReference type="CDD" id="cd00570">
    <property type="entry name" value="GST_N_family"/>
    <property type="match status" value="1"/>
</dbReference>
<dbReference type="InterPro" id="IPR050983">
    <property type="entry name" value="GST_Omega/HSP26"/>
</dbReference>
<accession>A0AAD6UI25</accession>
<dbReference type="EMBL" id="JARJCN010000007">
    <property type="protein sequence ID" value="KAJ7099522.1"/>
    <property type="molecule type" value="Genomic_DNA"/>
</dbReference>
<dbReference type="InterPro" id="IPR004045">
    <property type="entry name" value="Glutathione_S-Trfase_N"/>
</dbReference>
<evidence type="ECO:0000259" key="1">
    <source>
        <dbReference type="PROSITE" id="PS50404"/>
    </source>
</evidence>
<dbReference type="PROSITE" id="PS50404">
    <property type="entry name" value="GST_NTER"/>
    <property type="match status" value="1"/>
</dbReference>
<organism evidence="3 4">
    <name type="scientific">Mycena belliarum</name>
    <dbReference type="NCBI Taxonomy" id="1033014"/>
    <lineage>
        <taxon>Eukaryota</taxon>
        <taxon>Fungi</taxon>
        <taxon>Dikarya</taxon>
        <taxon>Basidiomycota</taxon>
        <taxon>Agaricomycotina</taxon>
        <taxon>Agaricomycetes</taxon>
        <taxon>Agaricomycetidae</taxon>
        <taxon>Agaricales</taxon>
        <taxon>Marasmiineae</taxon>
        <taxon>Mycenaceae</taxon>
        <taxon>Mycena</taxon>
    </lineage>
</organism>
<feature type="domain" description="GST C-terminal" evidence="2">
    <location>
        <begin position="109"/>
        <end position="229"/>
    </location>
</feature>
<dbReference type="SUPFAM" id="SSF47616">
    <property type="entry name" value="GST C-terminal domain-like"/>
    <property type="match status" value="1"/>
</dbReference>
<dbReference type="Gene3D" id="1.20.1050.10">
    <property type="match status" value="1"/>
</dbReference>
<evidence type="ECO:0000259" key="2">
    <source>
        <dbReference type="PROSITE" id="PS50405"/>
    </source>
</evidence>
<dbReference type="AlphaFoldDB" id="A0AAD6UI25"/>
<evidence type="ECO:0000313" key="4">
    <source>
        <dbReference type="Proteomes" id="UP001222325"/>
    </source>
</evidence>
<dbReference type="SUPFAM" id="SSF52833">
    <property type="entry name" value="Thioredoxin-like"/>
    <property type="match status" value="1"/>
</dbReference>
<dbReference type="Pfam" id="PF13409">
    <property type="entry name" value="GST_N_2"/>
    <property type="match status" value="1"/>
</dbReference>
<dbReference type="GO" id="GO:0005737">
    <property type="term" value="C:cytoplasm"/>
    <property type="evidence" value="ECO:0007669"/>
    <property type="project" value="TreeGrafter"/>
</dbReference>
<comment type="caution">
    <text evidence="3">The sequence shown here is derived from an EMBL/GenBank/DDBJ whole genome shotgun (WGS) entry which is preliminary data.</text>
</comment>
<gene>
    <name evidence="3" type="ORF">B0H15DRAFT_920275</name>
</gene>
<protein>
    <submittedName>
        <fullName evidence="3">Glutathione S-transferase-like protein</fullName>
    </submittedName>
</protein>
<dbReference type="PANTHER" id="PTHR43968:SF6">
    <property type="entry name" value="GLUTATHIONE S-TRANSFERASE OMEGA"/>
    <property type="match status" value="1"/>
</dbReference>
<dbReference type="SFLD" id="SFLDG00358">
    <property type="entry name" value="Main_(cytGST)"/>
    <property type="match status" value="1"/>
</dbReference>
<keyword evidence="4" id="KW-1185">Reference proteome</keyword>
<feature type="domain" description="GST N-terminal" evidence="1">
    <location>
        <begin position="24"/>
        <end position="102"/>
    </location>
</feature>
<name>A0AAD6UI25_9AGAR</name>
<dbReference type="InterPro" id="IPR040079">
    <property type="entry name" value="Glutathione_S-Trfase"/>
</dbReference>
<dbReference type="Gene3D" id="3.40.30.10">
    <property type="entry name" value="Glutaredoxin"/>
    <property type="match status" value="1"/>
</dbReference>
<reference evidence="3" key="1">
    <citation type="submission" date="2023-03" db="EMBL/GenBank/DDBJ databases">
        <title>Massive genome expansion in bonnet fungi (Mycena s.s.) driven by repeated elements and novel gene families across ecological guilds.</title>
        <authorList>
            <consortium name="Lawrence Berkeley National Laboratory"/>
            <person name="Harder C.B."/>
            <person name="Miyauchi S."/>
            <person name="Viragh M."/>
            <person name="Kuo A."/>
            <person name="Thoen E."/>
            <person name="Andreopoulos B."/>
            <person name="Lu D."/>
            <person name="Skrede I."/>
            <person name="Drula E."/>
            <person name="Henrissat B."/>
            <person name="Morin E."/>
            <person name="Kohler A."/>
            <person name="Barry K."/>
            <person name="LaButti K."/>
            <person name="Morin E."/>
            <person name="Salamov A."/>
            <person name="Lipzen A."/>
            <person name="Mereny Z."/>
            <person name="Hegedus B."/>
            <person name="Baldrian P."/>
            <person name="Stursova M."/>
            <person name="Weitz H."/>
            <person name="Taylor A."/>
            <person name="Grigoriev I.V."/>
            <person name="Nagy L.G."/>
            <person name="Martin F."/>
            <person name="Kauserud H."/>
        </authorList>
    </citation>
    <scope>NUCLEOTIDE SEQUENCE</scope>
    <source>
        <strain evidence="3">CBHHK173m</strain>
    </source>
</reference>